<dbReference type="Gene3D" id="3.30.60.230">
    <property type="entry name" value="Lsr2, dimerization domain"/>
    <property type="match status" value="1"/>
</dbReference>
<dbReference type="InterPro" id="IPR055370">
    <property type="entry name" value="Lsr2_DNA-bd"/>
</dbReference>
<protein>
    <submittedName>
        <fullName evidence="5">Lsr2 family protein</fullName>
    </submittedName>
</protein>
<organism evidence="5 6">
    <name type="scientific">Gandjariella thermophila</name>
    <dbReference type="NCBI Taxonomy" id="1931992"/>
    <lineage>
        <taxon>Bacteria</taxon>
        <taxon>Bacillati</taxon>
        <taxon>Actinomycetota</taxon>
        <taxon>Actinomycetes</taxon>
        <taxon>Pseudonocardiales</taxon>
        <taxon>Pseudonocardiaceae</taxon>
        <taxon>Gandjariella</taxon>
    </lineage>
</organism>
<evidence type="ECO:0000256" key="2">
    <source>
        <dbReference type="SAM" id="MobiDB-lite"/>
    </source>
</evidence>
<evidence type="ECO:0000256" key="1">
    <source>
        <dbReference type="ARBA" id="ARBA00023125"/>
    </source>
</evidence>
<keyword evidence="1" id="KW-0238">DNA-binding</keyword>
<dbReference type="InterPro" id="IPR042261">
    <property type="entry name" value="Lsr2-like_dimerization"/>
</dbReference>
<evidence type="ECO:0000259" key="4">
    <source>
        <dbReference type="Pfam" id="PF23359"/>
    </source>
</evidence>
<dbReference type="AlphaFoldDB" id="A0A4D4J4P0"/>
<proteinExistence type="predicted"/>
<feature type="region of interest" description="Disordered" evidence="2">
    <location>
        <begin position="58"/>
        <end position="79"/>
    </location>
</feature>
<name>A0A4D4J4P0_9PSEU</name>
<dbReference type="Gene3D" id="4.10.320.10">
    <property type="entry name" value="E3-binding domain"/>
    <property type="match status" value="1"/>
</dbReference>
<dbReference type="InterPro" id="IPR036625">
    <property type="entry name" value="E3-bd_dom_sf"/>
</dbReference>
<dbReference type="GO" id="GO:0003677">
    <property type="term" value="F:DNA binding"/>
    <property type="evidence" value="ECO:0007669"/>
    <property type="project" value="UniProtKB-KW"/>
</dbReference>
<dbReference type="Pfam" id="PF23359">
    <property type="entry name" value="Lsr2_DNA-bd"/>
    <property type="match status" value="1"/>
</dbReference>
<dbReference type="RefSeq" id="WP_137812883.1">
    <property type="nucleotide sequence ID" value="NZ_BJFL01000004.1"/>
</dbReference>
<sequence>MAQKVEVTLVDDLDGSDASRTVRFAFEGREYEIDLNDKHAEKLTKVLAPYVENARRVGGRKVRGGQRPKSGREQNQAIRQWARSQGIEISDRGRIPVDVQLRYEQAHSKK</sequence>
<dbReference type="EMBL" id="BJFL01000004">
    <property type="protein sequence ID" value="GDY29718.1"/>
    <property type="molecule type" value="Genomic_DNA"/>
</dbReference>
<keyword evidence="6" id="KW-1185">Reference proteome</keyword>
<dbReference type="Proteomes" id="UP000298860">
    <property type="component" value="Unassembled WGS sequence"/>
</dbReference>
<evidence type="ECO:0000313" key="6">
    <source>
        <dbReference type="Proteomes" id="UP000298860"/>
    </source>
</evidence>
<dbReference type="OrthoDB" id="4113332at2"/>
<comment type="caution">
    <text evidence="5">The sequence shown here is derived from an EMBL/GenBank/DDBJ whole genome shotgun (WGS) entry which is preliminary data.</text>
</comment>
<feature type="domain" description="Lsr2 DNA-binding" evidence="4">
    <location>
        <begin position="71"/>
        <end position="106"/>
    </location>
</feature>
<gene>
    <name evidence="5" type="ORF">GTS_13510</name>
</gene>
<dbReference type="Pfam" id="PF11774">
    <property type="entry name" value="Lsr2"/>
    <property type="match status" value="1"/>
</dbReference>
<evidence type="ECO:0000259" key="3">
    <source>
        <dbReference type="Pfam" id="PF11774"/>
    </source>
</evidence>
<dbReference type="GO" id="GO:0016746">
    <property type="term" value="F:acyltransferase activity"/>
    <property type="evidence" value="ECO:0007669"/>
    <property type="project" value="InterPro"/>
</dbReference>
<accession>A0A4D4J4P0</accession>
<feature type="domain" description="Lsr2 dimerization" evidence="3">
    <location>
        <begin position="1"/>
        <end position="58"/>
    </location>
</feature>
<dbReference type="InterPro" id="IPR024412">
    <property type="entry name" value="Lsr2_dim_dom"/>
</dbReference>
<reference evidence="6" key="1">
    <citation type="submission" date="2019-04" db="EMBL/GenBank/DDBJ databases">
        <title>Draft genome sequence of Pseudonocardiaceae bacterium SL3-2-4.</title>
        <authorList>
            <person name="Ningsih F."/>
            <person name="Yokota A."/>
            <person name="Sakai Y."/>
            <person name="Nanatani K."/>
            <person name="Yabe S."/>
            <person name="Oetari A."/>
            <person name="Sjamsuridzal W."/>
        </authorList>
    </citation>
    <scope>NUCLEOTIDE SEQUENCE [LARGE SCALE GENOMIC DNA]</scope>
    <source>
        <strain evidence="6">SL3-2-4</strain>
    </source>
</reference>
<evidence type="ECO:0000313" key="5">
    <source>
        <dbReference type="EMBL" id="GDY29718.1"/>
    </source>
</evidence>